<dbReference type="PANTHER" id="PTHR40704:SF1">
    <property type="entry name" value="TRANSCRIPTION ELONGATION FACTOR SPT4"/>
    <property type="match status" value="1"/>
</dbReference>
<dbReference type="HAMAP" id="MF_00949">
    <property type="entry name" value="Spt4_arch"/>
    <property type="match status" value="1"/>
</dbReference>
<dbReference type="AlphaFoldDB" id="T1AWQ0"/>
<reference evidence="3" key="1">
    <citation type="submission" date="2013-08" db="EMBL/GenBank/DDBJ databases">
        <authorList>
            <person name="Mendez C."/>
            <person name="Richter M."/>
            <person name="Ferrer M."/>
            <person name="Sanchez J."/>
        </authorList>
    </citation>
    <scope>NUCLEOTIDE SEQUENCE</scope>
</reference>
<dbReference type="InterPro" id="IPR007178">
    <property type="entry name" value="Spt4_arch"/>
</dbReference>
<feature type="domain" description="Spt4/RpoE2 zinc finger" evidence="2">
    <location>
        <begin position="5"/>
        <end position="63"/>
    </location>
</feature>
<dbReference type="SMART" id="SM01389">
    <property type="entry name" value="Spt4"/>
    <property type="match status" value="1"/>
</dbReference>
<dbReference type="Gene3D" id="2.20.28.90">
    <property type="match status" value="1"/>
</dbReference>
<name>T1AWQ0_9ZZZZ</name>
<dbReference type="GO" id="GO:0000428">
    <property type="term" value="C:DNA-directed RNA polymerase complex"/>
    <property type="evidence" value="ECO:0007669"/>
    <property type="project" value="UniProtKB-KW"/>
</dbReference>
<keyword evidence="3" id="KW-0548">Nucleotidyltransferase</keyword>
<sequence>MKETLRACKKCKLLTTEKNCPIHGDEKTTEEWSGFVLVSEPTESIIAQKAGIKLAGMYAIKVRM</sequence>
<keyword evidence="3" id="KW-0808">Transferase</keyword>
<evidence type="ECO:0000313" key="3">
    <source>
        <dbReference type="EMBL" id="EQD60808.1"/>
    </source>
</evidence>
<dbReference type="PANTHER" id="PTHR40704">
    <property type="entry name" value="TRANSCRIPTION ELONGATION FACTOR SPT4"/>
    <property type="match status" value="1"/>
</dbReference>
<proteinExistence type="inferred from homology"/>
<dbReference type="InterPro" id="IPR029040">
    <property type="entry name" value="RPABC4/Spt4"/>
</dbReference>
<evidence type="ECO:0000259" key="2">
    <source>
        <dbReference type="SMART" id="SM01389"/>
    </source>
</evidence>
<comment type="caution">
    <text evidence="3">The sequence shown here is derived from an EMBL/GenBank/DDBJ whole genome shotgun (WGS) entry which is preliminary data.</text>
</comment>
<organism evidence="3">
    <name type="scientific">mine drainage metagenome</name>
    <dbReference type="NCBI Taxonomy" id="410659"/>
    <lineage>
        <taxon>unclassified sequences</taxon>
        <taxon>metagenomes</taxon>
        <taxon>ecological metagenomes</taxon>
    </lineage>
</organism>
<dbReference type="EMBL" id="AUZZ01002340">
    <property type="protein sequence ID" value="EQD60808.1"/>
    <property type="molecule type" value="Genomic_DNA"/>
</dbReference>
<protein>
    <submittedName>
        <fullName evidence="3">DNA-directed RNA polymerase, RpoE2, archaeal</fullName>
        <ecNumber evidence="3">2.7.7.6</ecNumber>
    </submittedName>
</protein>
<keyword evidence="3" id="KW-0240">DNA-directed RNA polymerase</keyword>
<keyword evidence="1" id="KW-0804">Transcription</keyword>
<dbReference type="SUPFAM" id="SSF63393">
    <property type="entry name" value="RNA polymerase subunits"/>
    <property type="match status" value="1"/>
</dbReference>
<evidence type="ECO:0000256" key="1">
    <source>
        <dbReference type="ARBA" id="ARBA00023163"/>
    </source>
</evidence>
<dbReference type="InterPro" id="IPR038589">
    <property type="entry name" value="Spt4_dom_sf"/>
</dbReference>
<gene>
    <name evidence="3" type="ORF">B2A_03492</name>
</gene>
<dbReference type="Pfam" id="PF06093">
    <property type="entry name" value="Spt4"/>
    <property type="match status" value="1"/>
</dbReference>
<dbReference type="NCBIfam" id="NF041664">
    <property type="entry name" value="RNAP_arch_Epp"/>
    <property type="match status" value="1"/>
</dbReference>
<dbReference type="GO" id="GO:0003899">
    <property type="term" value="F:DNA-directed RNA polymerase activity"/>
    <property type="evidence" value="ECO:0007669"/>
    <property type="project" value="UniProtKB-EC"/>
</dbReference>
<dbReference type="GO" id="GO:0006355">
    <property type="term" value="P:regulation of DNA-templated transcription"/>
    <property type="evidence" value="ECO:0007669"/>
    <property type="project" value="InterPro"/>
</dbReference>
<dbReference type="InterPro" id="IPR022800">
    <property type="entry name" value="Spt4/RpoE2_Znf"/>
</dbReference>
<accession>T1AWQ0</accession>
<dbReference type="EC" id="2.7.7.6" evidence="3"/>
<reference evidence="3" key="2">
    <citation type="journal article" date="2014" name="ISME J.">
        <title>Microbial stratification in low pH oxic and suboxic macroscopic growths along an acid mine drainage.</title>
        <authorList>
            <person name="Mendez-Garcia C."/>
            <person name="Mesa V."/>
            <person name="Sprenger R.R."/>
            <person name="Richter M."/>
            <person name="Diez M.S."/>
            <person name="Solano J."/>
            <person name="Bargiela R."/>
            <person name="Golyshina O.V."/>
            <person name="Manteca A."/>
            <person name="Ramos J.L."/>
            <person name="Gallego J.R."/>
            <person name="Llorente I."/>
            <person name="Martins Dos Santos V.A."/>
            <person name="Jensen O.N."/>
            <person name="Pelaez A.I."/>
            <person name="Sanchez J."/>
            <person name="Ferrer M."/>
        </authorList>
    </citation>
    <scope>NUCLEOTIDE SEQUENCE</scope>
</reference>